<dbReference type="RefSeq" id="XP_023393054.1">
    <property type="nucleotide sequence ID" value="XM_023537286.1"/>
</dbReference>
<accession>A0A6P6CZV4</accession>
<protein>
    <submittedName>
        <fullName evidence="8">Seminal plasma acrosin inhibitor A1-like isoform X2</fullName>
    </submittedName>
</protein>
<dbReference type="PANTHER" id="PTHR21312:SF30">
    <property type="entry name" value="SERINE PROTEASE INHIBITOR KAZAL-TYPE 11-RELATED"/>
    <property type="match status" value="1"/>
</dbReference>
<dbReference type="Proteomes" id="UP000515202">
    <property type="component" value="Unplaced"/>
</dbReference>
<reference evidence="8" key="1">
    <citation type="submission" date="2025-08" db="UniProtKB">
        <authorList>
            <consortium name="RefSeq"/>
        </authorList>
    </citation>
    <scope>IDENTIFICATION</scope>
    <source>
        <tissue evidence="8">Kidney</tissue>
    </source>
</reference>
<name>A0A6P6CZV4_PTEVA</name>
<evidence type="ECO:0000256" key="1">
    <source>
        <dbReference type="ARBA" id="ARBA00004613"/>
    </source>
</evidence>
<dbReference type="Gene3D" id="3.30.60.30">
    <property type="match status" value="1"/>
</dbReference>
<evidence type="ECO:0000313" key="7">
    <source>
        <dbReference type="Proteomes" id="UP000515202"/>
    </source>
</evidence>
<keyword evidence="3" id="KW-0646">Protease inhibitor</keyword>
<dbReference type="GeneID" id="111746354"/>
<evidence type="ECO:0000256" key="5">
    <source>
        <dbReference type="ARBA" id="ARBA00023157"/>
    </source>
</evidence>
<dbReference type="InterPro" id="IPR002350">
    <property type="entry name" value="Kazal_dom"/>
</dbReference>
<dbReference type="PRINTS" id="PR00290">
    <property type="entry name" value="KAZALINHBTR"/>
</dbReference>
<dbReference type="PROSITE" id="PS00282">
    <property type="entry name" value="KAZAL_1"/>
    <property type="match status" value="1"/>
</dbReference>
<evidence type="ECO:0000256" key="4">
    <source>
        <dbReference type="ARBA" id="ARBA00022900"/>
    </source>
</evidence>
<dbReference type="Pfam" id="PF00050">
    <property type="entry name" value="Kazal_1"/>
    <property type="match status" value="1"/>
</dbReference>
<organism evidence="7 8">
    <name type="scientific">Pteropus vampyrus</name>
    <name type="common">Large flying fox</name>
    <dbReference type="NCBI Taxonomy" id="132908"/>
    <lineage>
        <taxon>Eukaryota</taxon>
        <taxon>Metazoa</taxon>
        <taxon>Chordata</taxon>
        <taxon>Craniata</taxon>
        <taxon>Vertebrata</taxon>
        <taxon>Euteleostomi</taxon>
        <taxon>Mammalia</taxon>
        <taxon>Eutheria</taxon>
        <taxon>Laurasiatheria</taxon>
        <taxon>Chiroptera</taxon>
        <taxon>Yinpterochiroptera</taxon>
        <taxon>Pteropodoidea</taxon>
        <taxon>Pteropodidae</taxon>
        <taxon>Pteropodinae</taxon>
        <taxon>Pteropus</taxon>
    </lineage>
</organism>
<sequence>MQENNYYDVETEELLLLETAFIPSPAIRMTLDCNVYKDQLHFCTKELDPLCGTNGKTYANRCTFCSEMLENSGAFEFSHYGKC</sequence>
<evidence type="ECO:0000256" key="3">
    <source>
        <dbReference type="ARBA" id="ARBA00022690"/>
    </source>
</evidence>
<keyword evidence="2" id="KW-0964">Secreted</keyword>
<gene>
    <name evidence="8" type="primary">LOC111746354</name>
</gene>
<dbReference type="SUPFAM" id="SSF100895">
    <property type="entry name" value="Kazal-type serine protease inhibitors"/>
    <property type="match status" value="1"/>
</dbReference>
<evidence type="ECO:0000256" key="2">
    <source>
        <dbReference type="ARBA" id="ARBA00022525"/>
    </source>
</evidence>
<keyword evidence="4" id="KW-0722">Serine protease inhibitor</keyword>
<dbReference type="GO" id="GO:0004867">
    <property type="term" value="F:serine-type endopeptidase inhibitor activity"/>
    <property type="evidence" value="ECO:0007669"/>
    <property type="project" value="UniProtKB-KW"/>
</dbReference>
<keyword evidence="7" id="KW-1185">Reference proteome</keyword>
<evidence type="ECO:0000259" key="6">
    <source>
        <dbReference type="PROSITE" id="PS51465"/>
    </source>
</evidence>
<dbReference type="FunFam" id="3.30.60.30:FF:000037">
    <property type="entry name" value="Ovomucoid"/>
    <property type="match status" value="1"/>
</dbReference>
<evidence type="ECO:0000313" key="8">
    <source>
        <dbReference type="RefSeq" id="XP_023393054.1"/>
    </source>
</evidence>
<dbReference type="PANTHER" id="PTHR21312">
    <property type="entry name" value="SERINE PROTEASE INHIBITOR"/>
    <property type="match status" value="1"/>
</dbReference>
<dbReference type="AlphaFoldDB" id="A0A6P6CZV4"/>
<dbReference type="InterPro" id="IPR001239">
    <property type="entry name" value="Prot_inh_Kazal-m"/>
</dbReference>
<dbReference type="InterPro" id="IPR036058">
    <property type="entry name" value="Kazal_dom_sf"/>
</dbReference>
<dbReference type="GO" id="GO:0005576">
    <property type="term" value="C:extracellular region"/>
    <property type="evidence" value="ECO:0007669"/>
    <property type="project" value="UniProtKB-SubCell"/>
</dbReference>
<dbReference type="SMART" id="SM00280">
    <property type="entry name" value="KAZAL"/>
    <property type="match status" value="1"/>
</dbReference>
<comment type="subcellular location">
    <subcellularLocation>
        <location evidence="1">Secreted</location>
    </subcellularLocation>
</comment>
<keyword evidence="5" id="KW-1015">Disulfide bond</keyword>
<proteinExistence type="predicted"/>
<feature type="domain" description="Kazal-like" evidence="6">
    <location>
        <begin position="27"/>
        <end position="83"/>
    </location>
</feature>
<dbReference type="PROSITE" id="PS51465">
    <property type="entry name" value="KAZAL_2"/>
    <property type="match status" value="1"/>
</dbReference>